<feature type="transmembrane region" description="Helical" evidence="7">
    <location>
        <begin position="645"/>
        <end position="670"/>
    </location>
</feature>
<keyword evidence="4 7" id="KW-0812">Transmembrane</keyword>
<protein>
    <recommendedName>
        <fullName evidence="12">DUF221-domain-containing protein</fullName>
    </recommendedName>
</protein>
<sequence>MRCVCRGLKKNPDHESVAPSTSRPLQMRWTVIAVITIIAIVIAIVRMVFELGSLRGGRAQELKPESWRALVSSAISAIVFLGIATLGHILLRLWPASRSLVSRDHTGHDLPSLVPKLRRLRQMYQWWTQTEVLVLHHCGLEATFFLRFLRFLFILSVMSTLILLPSIASFTRLVGHPHSQTDFLNSLSWSNLSPSDAKTYWLYSALVPSMVSATLYAISRQLSTGMALYTLFTDQQRGGRGAKYSARFFVAVQGWPVHRNLQPVSDYFSRWKHYISDVVFLAPCHPSAQRLEALLTQIESEEASFLHKMTRIARRMGGTEFQGYLVKRIAERYSSSGHTQRLSWSTSMPALYASLQKMVQVAEGASQQTTDDTPRAAVLTFTDACAARIVADHTRYMAAPTYQTTFLGSQADHLLLHNLAQSWSRAEWSKVGVRLVLVALIALWTLPMAATGGLSQLASFLQIIGNFRMPKSLLGVLQGVLPSIATSMLLSIFPTLLRYIVDKAHHATTTARELTILKYHFMFLFIQLFLVASISSALLPTLFELLNAGVVELPRILARNLPLAGNYYMSYILIQGFSLAASTLLPWKHIVGRLWSRATAKTPRQRQDAAGPVASQLHWGDLYAFYSILAVLVLVYSILTPMILPIAALTFGIADICSRYSLLYTANIVVDTEGQLYRNAMFKMFIGLYTYQATFIGLFVLKSGSGSKWQNTGQLLVLLLTLICCTQVHLYLLHVYTPVKWSACLNPEVPVGTVESASEWRGSPAKLGPNSLTCIDARHRVVWLPGDEFGIGDAMINAIQDCCLTVRGSEIRVTNLESDVALDYWTTAHE</sequence>
<feature type="transmembrane region" description="Helical" evidence="7">
    <location>
        <begin position="69"/>
        <end position="91"/>
    </location>
</feature>
<dbReference type="InterPro" id="IPR003864">
    <property type="entry name" value="CSC1/OSCA1-like_7TM"/>
</dbReference>
<organism evidence="10 11">
    <name type="scientific">Lithohypha guttulata</name>
    <dbReference type="NCBI Taxonomy" id="1690604"/>
    <lineage>
        <taxon>Eukaryota</taxon>
        <taxon>Fungi</taxon>
        <taxon>Dikarya</taxon>
        <taxon>Ascomycota</taxon>
        <taxon>Pezizomycotina</taxon>
        <taxon>Eurotiomycetes</taxon>
        <taxon>Chaetothyriomycetidae</taxon>
        <taxon>Chaetothyriales</taxon>
        <taxon>Trichomeriaceae</taxon>
        <taxon>Lithohypha</taxon>
    </lineage>
</organism>
<keyword evidence="5 7" id="KW-1133">Transmembrane helix</keyword>
<reference evidence="10 11" key="1">
    <citation type="submission" date="2023-08" db="EMBL/GenBank/DDBJ databases">
        <title>Black Yeasts Isolated from many extreme environments.</title>
        <authorList>
            <person name="Coleine C."/>
            <person name="Stajich J.E."/>
            <person name="Selbmann L."/>
        </authorList>
    </citation>
    <scope>NUCLEOTIDE SEQUENCE [LARGE SCALE GENOMIC DNA]</scope>
    <source>
        <strain evidence="10 11">CCFEE 5910</strain>
    </source>
</reference>
<dbReference type="GO" id="GO:0005227">
    <property type="term" value="F:calcium-activated cation channel activity"/>
    <property type="evidence" value="ECO:0007669"/>
    <property type="project" value="InterPro"/>
</dbReference>
<comment type="similarity">
    <text evidence="2">Belongs to the CSC1 (TC 1.A.17) family.</text>
</comment>
<name>A0AAN7PS57_9EURO</name>
<feature type="transmembrane region" description="Helical" evidence="7">
    <location>
        <begin position="200"/>
        <end position="218"/>
    </location>
</feature>
<comment type="caution">
    <text evidence="10">The sequence shown here is derived from an EMBL/GenBank/DDBJ whole genome shotgun (WGS) entry which is preliminary data.</text>
</comment>
<keyword evidence="3" id="KW-0813">Transport</keyword>
<comment type="subcellular location">
    <subcellularLocation>
        <location evidence="1">Membrane</location>
        <topology evidence="1">Multi-pass membrane protein</topology>
    </subcellularLocation>
</comment>
<proteinExistence type="inferred from homology"/>
<dbReference type="Pfam" id="PF02714">
    <property type="entry name" value="RSN1_7TM"/>
    <property type="match status" value="1"/>
</dbReference>
<feature type="transmembrane region" description="Helical" evidence="7">
    <location>
        <begin position="435"/>
        <end position="460"/>
    </location>
</feature>
<accession>A0AAN7PS57</accession>
<evidence type="ECO:0000259" key="8">
    <source>
        <dbReference type="Pfam" id="PF02714"/>
    </source>
</evidence>
<feature type="transmembrane region" description="Helical" evidence="7">
    <location>
        <begin position="568"/>
        <end position="587"/>
    </location>
</feature>
<evidence type="ECO:0000259" key="9">
    <source>
        <dbReference type="Pfam" id="PF13967"/>
    </source>
</evidence>
<evidence type="ECO:0008006" key="12">
    <source>
        <dbReference type="Google" id="ProtNLM"/>
    </source>
</evidence>
<feature type="transmembrane region" description="Helical" evidence="7">
    <location>
        <begin position="622"/>
        <end position="639"/>
    </location>
</feature>
<dbReference type="InterPro" id="IPR045122">
    <property type="entry name" value="Csc1-like"/>
</dbReference>
<feature type="transmembrane region" description="Helical" evidence="7">
    <location>
        <begin position="148"/>
        <end position="168"/>
    </location>
</feature>
<keyword evidence="6 7" id="KW-0472">Membrane</keyword>
<dbReference type="EMBL" id="JAVRRJ010000014">
    <property type="protein sequence ID" value="KAK5080464.1"/>
    <property type="molecule type" value="Genomic_DNA"/>
</dbReference>
<feature type="transmembrane region" description="Helical" evidence="7">
    <location>
        <begin position="713"/>
        <end position="733"/>
    </location>
</feature>
<evidence type="ECO:0000256" key="5">
    <source>
        <dbReference type="ARBA" id="ARBA00022989"/>
    </source>
</evidence>
<evidence type="ECO:0000313" key="10">
    <source>
        <dbReference type="EMBL" id="KAK5080464.1"/>
    </source>
</evidence>
<evidence type="ECO:0000256" key="7">
    <source>
        <dbReference type="SAM" id="Phobius"/>
    </source>
</evidence>
<evidence type="ECO:0000256" key="4">
    <source>
        <dbReference type="ARBA" id="ARBA00022692"/>
    </source>
</evidence>
<dbReference type="PANTHER" id="PTHR13018">
    <property type="entry name" value="PROBABLE MEMBRANE PROTEIN DUF221-RELATED"/>
    <property type="match status" value="1"/>
</dbReference>
<evidence type="ECO:0000256" key="3">
    <source>
        <dbReference type="ARBA" id="ARBA00022448"/>
    </source>
</evidence>
<feature type="transmembrane region" description="Helical" evidence="7">
    <location>
        <begin position="682"/>
        <end position="701"/>
    </location>
</feature>
<keyword evidence="11" id="KW-1185">Reference proteome</keyword>
<gene>
    <name evidence="10" type="ORF">LTR05_008574</name>
</gene>
<dbReference type="AlphaFoldDB" id="A0AAN7PS57"/>
<dbReference type="GO" id="GO:0005886">
    <property type="term" value="C:plasma membrane"/>
    <property type="evidence" value="ECO:0007669"/>
    <property type="project" value="TreeGrafter"/>
</dbReference>
<dbReference type="Pfam" id="PF13967">
    <property type="entry name" value="RSN1_TM"/>
    <property type="match status" value="1"/>
</dbReference>
<evidence type="ECO:0000256" key="6">
    <source>
        <dbReference type="ARBA" id="ARBA00023136"/>
    </source>
</evidence>
<feature type="transmembrane region" description="Helical" evidence="7">
    <location>
        <begin position="29"/>
        <end position="49"/>
    </location>
</feature>
<feature type="domain" description="CSC1/OSCA1-like N-terminal transmembrane" evidence="9">
    <location>
        <begin position="69"/>
        <end position="220"/>
    </location>
</feature>
<dbReference type="Proteomes" id="UP001309876">
    <property type="component" value="Unassembled WGS sequence"/>
</dbReference>
<evidence type="ECO:0000256" key="1">
    <source>
        <dbReference type="ARBA" id="ARBA00004141"/>
    </source>
</evidence>
<dbReference type="InterPro" id="IPR032880">
    <property type="entry name" value="CSC1/OSCA1-like_N"/>
</dbReference>
<dbReference type="PANTHER" id="PTHR13018:SF139">
    <property type="entry name" value="PHOSPHATE METABOLISM PROTEIN 7"/>
    <property type="match status" value="1"/>
</dbReference>
<feature type="domain" description="CSC1/OSCA1-like 7TM region" evidence="8">
    <location>
        <begin position="430"/>
        <end position="699"/>
    </location>
</feature>
<evidence type="ECO:0000256" key="2">
    <source>
        <dbReference type="ARBA" id="ARBA00007779"/>
    </source>
</evidence>
<feature type="transmembrane region" description="Helical" evidence="7">
    <location>
        <begin position="521"/>
        <end position="543"/>
    </location>
</feature>
<evidence type="ECO:0000313" key="11">
    <source>
        <dbReference type="Proteomes" id="UP001309876"/>
    </source>
</evidence>
<feature type="transmembrane region" description="Helical" evidence="7">
    <location>
        <begin position="480"/>
        <end position="501"/>
    </location>
</feature>